<dbReference type="STRING" id="272942.RCAP_rcc01050"/>
<evidence type="ECO:0000313" key="8">
    <source>
        <dbReference type="Proteomes" id="UP000002361"/>
    </source>
</evidence>
<feature type="chain" id="PRO_5003069586" evidence="5">
    <location>
        <begin position="25"/>
        <end position="521"/>
    </location>
</feature>
<dbReference type="InterPro" id="IPR050583">
    <property type="entry name" value="Mycobacterial_A85_antigen"/>
</dbReference>
<dbReference type="InterPro" id="IPR029058">
    <property type="entry name" value="AB_hydrolase_fold"/>
</dbReference>
<dbReference type="Gene3D" id="3.40.50.1820">
    <property type="entry name" value="alpha/beta hydrolase"/>
    <property type="match status" value="1"/>
</dbReference>
<dbReference type="SUPFAM" id="SSF81296">
    <property type="entry name" value="E set domains"/>
    <property type="match status" value="1"/>
</dbReference>
<name>D5AR04_RHOCB</name>
<evidence type="ECO:0000256" key="4">
    <source>
        <dbReference type="ARBA" id="ARBA00024201"/>
    </source>
</evidence>
<dbReference type="PANTHER" id="PTHR48098">
    <property type="entry name" value="ENTEROCHELIN ESTERASE-RELATED"/>
    <property type="match status" value="1"/>
</dbReference>
<accession>D5AR04</accession>
<evidence type="ECO:0000256" key="2">
    <source>
        <dbReference type="ARBA" id="ARBA00022490"/>
    </source>
</evidence>
<dbReference type="GO" id="GO:0005737">
    <property type="term" value="C:cytoplasm"/>
    <property type="evidence" value="ECO:0007669"/>
    <property type="project" value="UniProtKB-SubCell"/>
</dbReference>
<dbReference type="GO" id="GO:0005506">
    <property type="term" value="F:iron ion binding"/>
    <property type="evidence" value="ECO:0007669"/>
    <property type="project" value="InterPro"/>
</dbReference>
<dbReference type="SUPFAM" id="SSF53474">
    <property type="entry name" value="alpha/beta-Hydrolases"/>
    <property type="match status" value="1"/>
</dbReference>
<dbReference type="GeneID" id="31489975"/>
<comment type="similarity">
    <text evidence="4">Belongs to the Fes family.</text>
</comment>
<gene>
    <name evidence="7" type="primary">fes</name>
    <name evidence="7" type="ordered locus">RCAP_rcc01050</name>
</gene>
<dbReference type="PANTHER" id="PTHR48098:SF3">
    <property type="entry name" value="IRON(III) ENTEROBACTIN ESTERASE"/>
    <property type="match status" value="1"/>
</dbReference>
<dbReference type="EMBL" id="CP001312">
    <property type="protein sequence ID" value="ADE84810.1"/>
    <property type="molecule type" value="Genomic_DNA"/>
</dbReference>
<keyword evidence="8" id="KW-1185">Reference proteome</keyword>
<evidence type="ECO:0000256" key="3">
    <source>
        <dbReference type="ARBA" id="ARBA00022801"/>
    </source>
</evidence>
<dbReference type="GO" id="GO:0006826">
    <property type="term" value="P:iron ion transport"/>
    <property type="evidence" value="ECO:0007669"/>
    <property type="project" value="InterPro"/>
</dbReference>
<dbReference type="InterPro" id="IPR013783">
    <property type="entry name" value="Ig-like_fold"/>
</dbReference>
<proteinExistence type="inferred from homology"/>
<protein>
    <submittedName>
        <fullName evidence="7">Enterochelin esterase</fullName>
    </submittedName>
</protein>
<dbReference type="InterPro" id="IPR000801">
    <property type="entry name" value="Esterase-like"/>
</dbReference>
<feature type="signal peptide" evidence="5">
    <location>
        <begin position="1"/>
        <end position="24"/>
    </location>
</feature>
<evidence type="ECO:0000256" key="1">
    <source>
        <dbReference type="ARBA" id="ARBA00004496"/>
    </source>
</evidence>
<organism evidence="7 8">
    <name type="scientific">Rhodobacter capsulatus (strain ATCC BAA-309 / NBRC 16581 / SB1003)</name>
    <dbReference type="NCBI Taxonomy" id="272942"/>
    <lineage>
        <taxon>Bacteria</taxon>
        <taxon>Pseudomonadati</taxon>
        <taxon>Pseudomonadota</taxon>
        <taxon>Alphaproteobacteria</taxon>
        <taxon>Rhodobacterales</taxon>
        <taxon>Rhodobacter group</taxon>
        <taxon>Rhodobacter</taxon>
    </lineage>
</organism>
<dbReference type="Gene3D" id="2.60.40.10">
    <property type="entry name" value="Immunoglobulins"/>
    <property type="match status" value="1"/>
</dbReference>
<dbReference type="Pfam" id="PF11806">
    <property type="entry name" value="Enterochelin_N"/>
    <property type="match status" value="1"/>
</dbReference>
<keyword evidence="2" id="KW-0963">Cytoplasm</keyword>
<sequence>MRPALSLGGIVLAAGLALPSASFCDGLGPDGTLSATLSGGARLIPLAVPERSYVSGQFQPGGVEQALDLIGPDGRRRDLARGSDGVQEFHLVMPPAGALRVTGAAGSAFSLRLTRVVPPGAQVAPPSVPRSPRIAALAETLARGGDSRAFWAEVAQQGTPLVEPDGDGLIVTFLYRGAAQNVRLVGGPSNDHDWLERLGTSDVWLRSYRVGPDIRLSYRLAPDVPALPGPPRAQRMALLATVGPDPLNPRRWPEDRATASVYEGPAAPEQPGFPAPALPVEELRFASAILHNSRRVQIWRSPGFAPADPQALLLVVFDGPTAVRDWRLPGALQALVAAGRLPPLAAVFIDPIDSETRSAELPGNPDFSRAMAEELLPFAARHLGLTPAPARTVLAGASFGGIAAARIALDHPDRFGAAIALSGSFWWAPEGRGPQPLVWMAERALAAAQLPRLVLSAGSYETARPDEEGPPPDDIREASRQLYAVLRARGAEAAFLPHAGGHDGFVWRGELTEALLRLYGR</sequence>
<dbReference type="RefSeq" id="WP_013066789.1">
    <property type="nucleotide sequence ID" value="NC_014034.1"/>
</dbReference>
<dbReference type="eggNOG" id="COG2382">
    <property type="taxonomic scope" value="Bacteria"/>
</dbReference>
<reference key="1">
    <citation type="submission" date="2008-12" db="EMBL/GenBank/DDBJ databases">
        <title>Complete genome sequence of Rhodobacter capsulatus SB1003.</title>
        <authorList>
            <person name="Strnad H."/>
            <person name="Lapidus A."/>
            <person name="Vlcek C."/>
            <person name="Ulbrich P."/>
            <person name="Paces J."/>
            <person name="Maltsev N."/>
            <person name="Kumar V."/>
            <person name="Kogan Y."/>
            <person name="Milgram A."/>
            <person name="Rebrekov D."/>
            <person name="Mazur M."/>
            <person name="Cox R."/>
            <person name="Kyrpides N."/>
            <person name="Kolar M."/>
            <person name="Sachova J."/>
            <person name="Ridl J."/>
            <person name="Ivanova N."/>
            <person name="Kapatral V."/>
            <person name="Los T."/>
            <person name="Lykidis A."/>
            <person name="Mikhailova N."/>
            <person name="Reznik G."/>
            <person name="Vasieva O."/>
            <person name="Fonstein M."/>
            <person name="Paces V."/>
            <person name="Haselkorn R."/>
        </authorList>
    </citation>
    <scope>NUCLEOTIDE SEQUENCE</scope>
    <source>
        <strain>SB1003</strain>
    </source>
</reference>
<evidence type="ECO:0000313" key="7">
    <source>
        <dbReference type="EMBL" id="ADE84810.1"/>
    </source>
</evidence>
<evidence type="ECO:0000259" key="6">
    <source>
        <dbReference type="Pfam" id="PF11806"/>
    </source>
</evidence>
<reference evidence="7 8" key="2">
    <citation type="journal article" date="2010" name="J. Bacteriol.">
        <title>Complete genome sequence of the photosynthetic purple nonsulfur bacterium Rhodobacter capsulatus SB 1003.</title>
        <authorList>
            <person name="Strnad H."/>
            <person name="Lapidus A."/>
            <person name="Paces J."/>
            <person name="Ulbrich P."/>
            <person name="Vlcek C."/>
            <person name="Paces V."/>
            <person name="Haselkorn R."/>
        </authorList>
    </citation>
    <scope>NUCLEOTIDE SEQUENCE [LARGE SCALE GENOMIC DNA]</scope>
    <source>
        <strain evidence="8">ATCC BAA-309 / NBRC 16581 / SB1003</strain>
    </source>
</reference>
<dbReference type="HOGENOM" id="CLU_024314_3_1_5"/>
<feature type="domain" description="Enterochelin esterase N-terminal" evidence="6">
    <location>
        <begin position="171"/>
        <end position="271"/>
    </location>
</feature>
<dbReference type="GO" id="GO:0008849">
    <property type="term" value="F:enterochelin esterase activity"/>
    <property type="evidence" value="ECO:0007669"/>
    <property type="project" value="InterPro"/>
</dbReference>
<comment type="subcellular location">
    <subcellularLocation>
        <location evidence="1">Cytoplasm</location>
    </subcellularLocation>
</comment>
<dbReference type="Pfam" id="PF00756">
    <property type="entry name" value="Esterase"/>
    <property type="match status" value="1"/>
</dbReference>
<evidence type="ECO:0000256" key="5">
    <source>
        <dbReference type="SAM" id="SignalP"/>
    </source>
</evidence>
<dbReference type="OrthoDB" id="9775130at2"/>
<dbReference type="KEGG" id="rcp:RCAP_rcc01050"/>
<dbReference type="InterPro" id="IPR021764">
    <property type="entry name" value="Enterochelin_esterase_N"/>
</dbReference>
<dbReference type="Proteomes" id="UP000002361">
    <property type="component" value="Chromosome"/>
</dbReference>
<keyword evidence="5" id="KW-0732">Signal</keyword>
<keyword evidence="3" id="KW-0378">Hydrolase</keyword>
<dbReference type="InterPro" id="IPR014756">
    <property type="entry name" value="Ig_E-set"/>
</dbReference>
<dbReference type="AlphaFoldDB" id="D5AR04"/>